<feature type="transmembrane region" description="Helical" evidence="7">
    <location>
        <begin position="264"/>
        <end position="290"/>
    </location>
</feature>
<feature type="transmembrane region" description="Helical" evidence="7">
    <location>
        <begin position="458"/>
        <end position="478"/>
    </location>
</feature>
<dbReference type="Pfam" id="PF01758">
    <property type="entry name" value="SBF"/>
    <property type="match status" value="1"/>
</dbReference>
<dbReference type="Proteomes" id="UP000694845">
    <property type="component" value="Unplaced"/>
</dbReference>
<comment type="similarity">
    <text evidence="2">Belongs to the bile acid:sodium symporter (BASS) (TC 2.A.28) family.</text>
</comment>
<dbReference type="AlphaFoldDB" id="A0A8B7YGD4"/>
<feature type="transmembrane region" description="Helical" evidence="7">
    <location>
        <begin position="231"/>
        <end position="252"/>
    </location>
</feature>
<keyword evidence="6 7" id="KW-0472">Membrane</keyword>
<sequence>MTLLFLAAFFALTSIGIGVAPAEPREPTEQMVTGTPLLTTESPLISYLPSVIAFMERMPLFVEYFTTREVVFAFPRFLENYTLHISSSDTAVGEIGEDGWVEISSTVPGNLSSDMFFNLTLLDAFSYDAFGQEDSDAKGDVNPDDNEEDFETFEEGGLNAKLMRRLKDLRLDDVTPLASNFTLIGHRFGKTTLSFKLYREVDGEMVLDPVMTAIAKDVDVLNMRIPTAFDLAFGTVMLVLGAMVTGIMGCELEWAPLKKILKRPFGVVIGFFSQFIIMPLTAFVMCIIFDLSADHAIGIILAACSPGGGLSNMTSVAIDANLLLSIAMTFFSTIIALGMMPLNLFIYSRRFQDEDSFPIPFTKIIIGLVTMIGPLLAGCLLRVFKEKWALFLIKLLKPVSLVVIIFALAGGVYTIRFVFTYIVPGMIVCSFSIPFIAFFLGGFAAFLCRRDFTQVKTIAIETAIQNVGVGAGIVRLVYPSPDADIITCAILWTLLGQSCLIFSVIGAYMMYKKILKKRCGVGGKKLENEAEEVDDSEGKRASMDAAEMVPLNKDDDDDKQLDTVSNGSVHAHLTRMNRARPPSAGMTMGAYRFWGYRPLLDGPSADQAKAAPGLFVTFPAGLPNVQAMQLWAPPIIGPTGDVWVPDAELFRTAPESTV</sequence>
<feature type="transmembrane region" description="Helical" evidence="7">
    <location>
        <begin position="364"/>
        <end position="383"/>
    </location>
</feature>
<dbReference type="KEGG" id="aplc:110980191"/>
<dbReference type="Gene3D" id="1.20.1530.20">
    <property type="match status" value="1"/>
</dbReference>
<evidence type="ECO:0000256" key="3">
    <source>
        <dbReference type="ARBA" id="ARBA00022692"/>
    </source>
</evidence>
<dbReference type="GO" id="GO:0015293">
    <property type="term" value="F:symporter activity"/>
    <property type="evidence" value="ECO:0007669"/>
    <property type="project" value="UniProtKB-KW"/>
</dbReference>
<keyword evidence="9" id="KW-1185">Reference proteome</keyword>
<reference evidence="10" key="1">
    <citation type="submission" date="2025-08" db="UniProtKB">
        <authorList>
            <consortium name="RefSeq"/>
        </authorList>
    </citation>
    <scope>IDENTIFICATION</scope>
</reference>
<keyword evidence="4" id="KW-0813">Transport</keyword>
<gene>
    <name evidence="10" type="primary">LOC110980191</name>
</gene>
<dbReference type="PANTHER" id="PTHR10361">
    <property type="entry name" value="SODIUM-BILE ACID COTRANSPORTER"/>
    <property type="match status" value="1"/>
</dbReference>
<keyword evidence="4" id="KW-0769">Symport</keyword>
<feature type="signal peptide" evidence="8">
    <location>
        <begin position="1"/>
        <end position="22"/>
    </location>
</feature>
<dbReference type="InterPro" id="IPR004710">
    <property type="entry name" value="Bilac:Na_transpt"/>
</dbReference>
<evidence type="ECO:0000313" key="10">
    <source>
        <dbReference type="RefSeq" id="XP_022092299.1"/>
    </source>
</evidence>
<keyword evidence="3 7" id="KW-0812">Transmembrane</keyword>
<evidence type="ECO:0000256" key="6">
    <source>
        <dbReference type="ARBA" id="ARBA00023136"/>
    </source>
</evidence>
<evidence type="ECO:0000256" key="1">
    <source>
        <dbReference type="ARBA" id="ARBA00004141"/>
    </source>
</evidence>
<evidence type="ECO:0000256" key="7">
    <source>
        <dbReference type="SAM" id="Phobius"/>
    </source>
</evidence>
<organism evidence="9 10">
    <name type="scientific">Acanthaster planci</name>
    <name type="common">Crown-of-thorns starfish</name>
    <dbReference type="NCBI Taxonomy" id="133434"/>
    <lineage>
        <taxon>Eukaryota</taxon>
        <taxon>Metazoa</taxon>
        <taxon>Echinodermata</taxon>
        <taxon>Eleutherozoa</taxon>
        <taxon>Asterozoa</taxon>
        <taxon>Asteroidea</taxon>
        <taxon>Valvatacea</taxon>
        <taxon>Valvatida</taxon>
        <taxon>Acanthasteridae</taxon>
        <taxon>Acanthaster</taxon>
    </lineage>
</organism>
<dbReference type="OrthoDB" id="203097at2759"/>
<feature type="transmembrane region" description="Helical" evidence="7">
    <location>
        <begin position="296"/>
        <end position="315"/>
    </location>
</feature>
<accession>A0A8B7YGD4</accession>
<dbReference type="GO" id="GO:0016020">
    <property type="term" value="C:membrane"/>
    <property type="evidence" value="ECO:0007669"/>
    <property type="project" value="UniProtKB-SubCell"/>
</dbReference>
<evidence type="ECO:0000256" key="8">
    <source>
        <dbReference type="SAM" id="SignalP"/>
    </source>
</evidence>
<evidence type="ECO:0000313" key="9">
    <source>
        <dbReference type="Proteomes" id="UP000694845"/>
    </source>
</evidence>
<evidence type="ECO:0000256" key="4">
    <source>
        <dbReference type="ARBA" id="ARBA00022847"/>
    </source>
</evidence>
<dbReference type="RefSeq" id="XP_022092299.1">
    <property type="nucleotide sequence ID" value="XM_022236607.1"/>
</dbReference>
<keyword evidence="5 7" id="KW-1133">Transmembrane helix</keyword>
<evidence type="ECO:0000256" key="5">
    <source>
        <dbReference type="ARBA" id="ARBA00022989"/>
    </source>
</evidence>
<protein>
    <submittedName>
        <fullName evidence="10">Solute carrier family 10 member 6-like isoform X1</fullName>
    </submittedName>
</protein>
<evidence type="ECO:0000256" key="2">
    <source>
        <dbReference type="ARBA" id="ARBA00006528"/>
    </source>
</evidence>
<name>A0A8B7YGD4_ACAPL</name>
<dbReference type="GeneID" id="110980191"/>
<feature type="chain" id="PRO_5034279061" evidence="8">
    <location>
        <begin position="23"/>
        <end position="658"/>
    </location>
</feature>
<feature type="transmembrane region" description="Helical" evidence="7">
    <location>
        <begin position="395"/>
        <end position="415"/>
    </location>
</feature>
<dbReference type="InterPro" id="IPR038770">
    <property type="entry name" value="Na+/solute_symporter_sf"/>
</dbReference>
<keyword evidence="8" id="KW-0732">Signal</keyword>
<dbReference type="InterPro" id="IPR002657">
    <property type="entry name" value="BilAc:Na_symport/Acr3"/>
</dbReference>
<proteinExistence type="inferred from homology"/>
<comment type="subcellular location">
    <subcellularLocation>
        <location evidence="1">Membrane</location>
        <topology evidence="1">Multi-pass membrane protein</topology>
    </subcellularLocation>
</comment>
<dbReference type="PANTHER" id="PTHR10361:SF28">
    <property type="entry name" value="P3 PROTEIN-RELATED"/>
    <property type="match status" value="1"/>
</dbReference>
<feature type="transmembrane region" description="Helical" evidence="7">
    <location>
        <begin position="322"/>
        <end position="344"/>
    </location>
</feature>
<feature type="transmembrane region" description="Helical" evidence="7">
    <location>
        <begin position="490"/>
        <end position="511"/>
    </location>
</feature>
<feature type="transmembrane region" description="Helical" evidence="7">
    <location>
        <begin position="421"/>
        <end position="446"/>
    </location>
</feature>